<dbReference type="OrthoDB" id="438179at2759"/>
<feature type="non-terminal residue" evidence="10">
    <location>
        <position position="1"/>
    </location>
</feature>
<keyword evidence="11" id="KW-1185">Reference proteome</keyword>
<proteinExistence type="inferred from homology"/>
<evidence type="ECO:0000256" key="4">
    <source>
        <dbReference type="ARBA" id="ARBA00022723"/>
    </source>
</evidence>
<keyword evidence="7" id="KW-0067">ATP-binding</keyword>
<dbReference type="CDD" id="cd12153">
    <property type="entry name" value="F1-ATPase_epsilon"/>
    <property type="match status" value="1"/>
</dbReference>
<keyword evidence="3 10" id="KW-0436">Ligase</keyword>
<evidence type="ECO:0000256" key="2">
    <source>
        <dbReference type="ARBA" id="ARBA00009502"/>
    </source>
</evidence>
<dbReference type="InterPro" id="IPR014729">
    <property type="entry name" value="Rossmann-like_a/b/a_fold"/>
</dbReference>
<reference evidence="10" key="1">
    <citation type="submission" date="2022-07" db="EMBL/GenBank/DDBJ databases">
        <title>Phylogenomic reconstructions and comparative analyses of Kickxellomycotina fungi.</title>
        <authorList>
            <person name="Reynolds N.K."/>
            <person name="Stajich J.E."/>
            <person name="Barry K."/>
            <person name="Grigoriev I.V."/>
            <person name="Crous P."/>
            <person name="Smith M.E."/>
        </authorList>
    </citation>
    <scope>NUCLEOTIDE SEQUENCE</scope>
    <source>
        <strain evidence="10">IMI 214461</strain>
    </source>
</reference>
<dbReference type="InterPro" id="IPR032678">
    <property type="entry name" value="tRNA-synt_1_cat_dom"/>
</dbReference>
<dbReference type="GO" id="GO:0005743">
    <property type="term" value="C:mitochondrial inner membrane"/>
    <property type="evidence" value="ECO:0007669"/>
    <property type="project" value="InterPro"/>
</dbReference>
<comment type="cofactor">
    <cofactor evidence="1">
        <name>Zn(2+)</name>
        <dbReference type="ChEBI" id="CHEBI:29105"/>
    </cofactor>
</comment>
<dbReference type="AlphaFoldDB" id="A0A9W8BI69"/>
<dbReference type="Pfam" id="PF04627">
    <property type="entry name" value="ATP-synt_Eps"/>
    <property type="match status" value="1"/>
</dbReference>
<feature type="domain" description="tRNA synthetases class I catalytic" evidence="9">
    <location>
        <begin position="2"/>
        <end position="128"/>
    </location>
</feature>
<keyword evidence="5" id="KW-0547">Nucleotide-binding</keyword>
<dbReference type="GO" id="GO:0005524">
    <property type="term" value="F:ATP binding"/>
    <property type="evidence" value="ECO:0007669"/>
    <property type="project" value="UniProtKB-KW"/>
</dbReference>
<sequence length="486" mass="53945">KSKLGEPEWPSPWGMGRPGWHIECSAMASEILGSQIDMHSGGIDLNFPHHDNELAQSEACFDNHQWVNYFIHVGHLLIEGLKMSKSLKNFISIRQALEKYSVRQLRISFALVRWDAFMDFKDKSMSEVIALEKTFDNFFANAHALLCDFRARQQESDGKRHFLAAELELLDALKEAKAQVHNALLDSFDTPTAMQALRSIVARTNVYLQRGRAGIDPQVVEMVALYVTKIVRVFGLGGDDSGSRIGWGAGAGADKPADREAILRPVASVLSNFRDAVREVALSGGDKRTLLELCDKVRDVDLIDLGIIIDDHGDGSALVKFGDPEKLRRERAARQAEEDARAAQKKAAAQAAEAKRQQRLEQGKLSPKDMYRTAEMAKLYSAWGDDGLPTKDEAGEDIAKSKLKKLAKDQSAQAKLHDEYLKSLLAYYLQYSSIAARALRRVAKQELQTEIAKREGVVIKFAKWDSGKAGVSAAVPVVETRVKADN</sequence>
<evidence type="ECO:0000259" key="9">
    <source>
        <dbReference type="Pfam" id="PF01406"/>
    </source>
</evidence>
<evidence type="ECO:0000313" key="11">
    <source>
        <dbReference type="Proteomes" id="UP001150907"/>
    </source>
</evidence>
<evidence type="ECO:0000313" key="10">
    <source>
        <dbReference type="EMBL" id="KAJ2001910.1"/>
    </source>
</evidence>
<evidence type="ECO:0000256" key="1">
    <source>
        <dbReference type="ARBA" id="ARBA00001947"/>
    </source>
</evidence>
<accession>A0A9W8BI69</accession>
<dbReference type="SUPFAM" id="SSF47323">
    <property type="entry name" value="Anticodon-binding domain of a subclass of class I aminoacyl-tRNA synthetases"/>
    <property type="match status" value="1"/>
</dbReference>
<evidence type="ECO:0000256" key="5">
    <source>
        <dbReference type="ARBA" id="ARBA00022741"/>
    </source>
</evidence>
<evidence type="ECO:0000256" key="3">
    <source>
        <dbReference type="ARBA" id="ARBA00022598"/>
    </source>
</evidence>
<comment type="caution">
    <text evidence="10">The sequence shown here is derived from an EMBL/GenBank/DDBJ whole genome shotgun (WGS) entry which is preliminary data.</text>
</comment>
<feature type="compositionally biased region" description="Basic and acidic residues" evidence="8">
    <location>
        <begin position="333"/>
        <end position="342"/>
    </location>
</feature>
<organism evidence="10 11">
    <name type="scientific">Coemansia thaxteri</name>
    <dbReference type="NCBI Taxonomy" id="2663907"/>
    <lineage>
        <taxon>Eukaryota</taxon>
        <taxon>Fungi</taxon>
        <taxon>Fungi incertae sedis</taxon>
        <taxon>Zoopagomycota</taxon>
        <taxon>Kickxellomycotina</taxon>
        <taxon>Kickxellomycetes</taxon>
        <taxon>Kickxellales</taxon>
        <taxon>Kickxellaceae</taxon>
        <taxon>Coemansia</taxon>
    </lineage>
</organism>
<evidence type="ECO:0000256" key="7">
    <source>
        <dbReference type="ARBA" id="ARBA00022840"/>
    </source>
</evidence>
<feature type="compositionally biased region" description="Basic and acidic residues" evidence="8">
    <location>
        <begin position="353"/>
        <end position="367"/>
    </location>
</feature>
<feature type="region of interest" description="Disordered" evidence="8">
    <location>
        <begin position="333"/>
        <end position="367"/>
    </location>
</feature>
<dbReference type="InterPro" id="IPR009080">
    <property type="entry name" value="tRNAsynth_Ia_anticodon-bd"/>
</dbReference>
<dbReference type="PANTHER" id="PTHR10890:SF3">
    <property type="entry name" value="CYSTEINE--TRNA LIGASE, CYTOPLASMIC"/>
    <property type="match status" value="1"/>
</dbReference>
<dbReference type="EMBL" id="JANBQF010000353">
    <property type="protein sequence ID" value="KAJ2001910.1"/>
    <property type="molecule type" value="Genomic_DNA"/>
</dbReference>
<comment type="similarity">
    <text evidence="2">Belongs to the eukaryotic ATPase epsilon family.</text>
</comment>
<dbReference type="EC" id="6.1.1.16" evidence="10"/>
<evidence type="ECO:0000256" key="8">
    <source>
        <dbReference type="SAM" id="MobiDB-lite"/>
    </source>
</evidence>
<protein>
    <submittedName>
        <fullName evidence="10">Cysteinyl-tRNA synthetase</fullName>
        <ecNumber evidence="10">6.1.1.16</ecNumber>
    </submittedName>
</protein>
<evidence type="ECO:0000256" key="6">
    <source>
        <dbReference type="ARBA" id="ARBA00022833"/>
    </source>
</evidence>
<dbReference type="Gene3D" id="3.40.50.620">
    <property type="entry name" value="HUPs"/>
    <property type="match status" value="1"/>
</dbReference>
<dbReference type="GO" id="GO:0004817">
    <property type="term" value="F:cysteine-tRNA ligase activity"/>
    <property type="evidence" value="ECO:0007669"/>
    <property type="project" value="UniProtKB-EC"/>
</dbReference>
<dbReference type="PANTHER" id="PTHR10890">
    <property type="entry name" value="CYSTEINYL-TRNA SYNTHETASE"/>
    <property type="match status" value="1"/>
</dbReference>
<dbReference type="Pfam" id="PF01406">
    <property type="entry name" value="tRNA-synt_1e"/>
    <property type="match status" value="1"/>
</dbReference>
<dbReference type="InterPro" id="IPR024909">
    <property type="entry name" value="Cys-tRNA/MSH_ligase"/>
</dbReference>
<dbReference type="Proteomes" id="UP001150907">
    <property type="component" value="Unassembled WGS sequence"/>
</dbReference>
<dbReference type="SUPFAM" id="SSF48690">
    <property type="entry name" value="Epsilon subunit of mitochondrial F1F0-ATP synthase"/>
    <property type="match status" value="1"/>
</dbReference>
<dbReference type="SUPFAM" id="SSF52374">
    <property type="entry name" value="Nucleotidylyl transferase"/>
    <property type="match status" value="1"/>
</dbReference>
<dbReference type="InterPro" id="IPR036742">
    <property type="entry name" value="ATP_synth_F1_esu_sf_mt"/>
</dbReference>
<dbReference type="GO" id="GO:0046933">
    <property type="term" value="F:proton-transporting ATP synthase activity, rotational mechanism"/>
    <property type="evidence" value="ECO:0007669"/>
    <property type="project" value="InterPro"/>
</dbReference>
<dbReference type="Gene3D" id="1.10.1620.20">
    <property type="entry name" value="ATP synthase, F1 complex, epsilon subunit superfamily, mitochondrial"/>
    <property type="match status" value="1"/>
</dbReference>
<keyword evidence="4" id="KW-0479">Metal-binding</keyword>
<dbReference type="PRINTS" id="PR00983">
    <property type="entry name" value="TRNASYNTHCYS"/>
</dbReference>
<dbReference type="GO" id="GO:0045259">
    <property type="term" value="C:proton-transporting ATP synthase complex"/>
    <property type="evidence" value="ECO:0007669"/>
    <property type="project" value="InterPro"/>
</dbReference>
<dbReference type="GO" id="GO:0006423">
    <property type="term" value="P:cysteinyl-tRNA aminoacylation"/>
    <property type="evidence" value="ECO:0007669"/>
    <property type="project" value="TreeGrafter"/>
</dbReference>
<dbReference type="GO" id="GO:0046872">
    <property type="term" value="F:metal ion binding"/>
    <property type="evidence" value="ECO:0007669"/>
    <property type="project" value="UniProtKB-KW"/>
</dbReference>
<name>A0A9W8BI69_9FUNG</name>
<gene>
    <name evidence="10" type="primary">CYR1_2</name>
    <name evidence="10" type="ORF">H4R26_003872</name>
</gene>
<dbReference type="InterPro" id="IPR006721">
    <property type="entry name" value="ATP_synth_F1_esu_mt"/>
</dbReference>
<keyword evidence="6" id="KW-0862">Zinc</keyword>